<keyword evidence="6 7" id="KW-0472">Membrane</keyword>
<keyword evidence="3 7" id="KW-0812">Transmembrane</keyword>
<keyword evidence="4" id="KW-0029">Amino-acid transport</keyword>
<proteinExistence type="predicted"/>
<gene>
    <name evidence="9" type="ORF">L1049_025959</name>
</gene>
<feature type="domain" description="Amino acid transporter transmembrane" evidence="8">
    <location>
        <begin position="38"/>
        <end position="487"/>
    </location>
</feature>
<feature type="transmembrane region" description="Helical" evidence="7">
    <location>
        <begin position="191"/>
        <end position="215"/>
    </location>
</feature>
<accession>A0AAP0NEL4</accession>
<feature type="transmembrane region" description="Helical" evidence="7">
    <location>
        <begin position="405"/>
        <end position="425"/>
    </location>
</feature>
<protein>
    <recommendedName>
        <fullName evidence="8">Amino acid transporter transmembrane domain-containing protein</fullName>
    </recommendedName>
</protein>
<feature type="transmembrane region" description="Helical" evidence="7">
    <location>
        <begin position="128"/>
        <end position="149"/>
    </location>
</feature>
<keyword evidence="5 7" id="KW-1133">Transmembrane helix</keyword>
<keyword evidence="2" id="KW-0813">Transport</keyword>
<feature type="transmembrane region" description="Helical" evidence="7">
    <location>
        <begin position="431"/>
        <end position="453"/>
    </location>
</feature>
<dbReference type="AlphaFoldDB" id="A0AAP0NEL4"/>
<evidence type="ECO:0000256" key="4">
    <source>
        <dbReference type="ARBA" id="ARBA00022970"/>
    </source>
</evidence>
<feature type="transmembrane region" description="Helical" evidence="7">
    <location>
        <begin position="38"/>
        <end position="59"/>
    </location>
</feature>
<dbReference type="EMBL" id="JBBPBK010000014">
    <property type="protein sequence ID" value="KAK9270380.1"/>
    <property type="molecule type" value="Genomic_DNA"/>
</dbReference>
<dbReference type="Pfam" id="PF01490">
    <property type="entry name" value="Aa_trans"/>
    <property type="match status" value="1"/>
</dbReference>
<name>A0AAP0NEL4_LIQFO</name>
<evidence type="ECO:0000256" key="6">
    <source>
        <dbReference type="ARBA" id="ARBA00023136"/>
    </source>
</evidence>
<evidence type="ECO:0000313" key="10">
    <source>
        <dbReference type="Proteomes" id="UP001415857"/>
    </source>
</evidence>
<evidence type="ECO:0000256" key="5">
    <source>
        <dbReference type="ARBA" id="ARBA00022989"/>
    </source>
</evidence>
<reference evidence="9 10" key="1">
    <citation type="journal article" date="2024" name="Plant J.">
        <title>Genome sequences and population genomics reveal climatic adaptation and genomic divergence between two closely related sweetgum species.</title>
        <authorList>
            <person name="Xu W.Q."/>
            <person name="Ren C.Q."/>
            <person name="Zhang X.Y."/>
            <person name="Comes H.P."/>
            <person name="Liu X.H."/>
            <person name="Li Y.G."/>
            <person name="Kettle C.J."/>
            <person name="Jalonen R."/>
            <person name="Gaisberger H."/>
            <person name="Ma Y.Z."/>
            <person name="Qiu Y.X."/>
        </authorList>
    </citation>
    <scope>NUCLEOTIDE SEQUENCE [LARGE SCALE GENOMIC DNA]</scope>
    <source>
        <strain evidence="9">Hangzhou</strain>
    </source>
</reference>
<dbReference type="PANTHER" id="PTHR48017">
    <property type="entry name" value="OS05G0424000 PROTEIN-RELATED"/>
    <property type="match status" value="1"/>
</dbReference>
<feature type="transmembrane region" description="Helical" evidence="7">
    <location>
        <begin position="465"/>
        <end position="490"/>
    </location>
</feature>
<organism evidence="9 10">
    <name type="scientific">Liquidambar formosana</name>
    <name type="common">Formosan gum</name>
    <dbReference type="NCBI Taxonomy" id="63359"/>
    <lineage>
        <taxon>Eukaryota</taxon>
        <taxon>Viridiplantae</taxon>
        <taxon>Streptophyta</taxon>
        <taxon>Embryophyta</taxon>
        <taxon>Tracheophyta</taxon>
        <taxon>Spermatophyta</taxon>
        <taxon>Magnoliopsida</taxon>
        <taxon>eudicotyledons</taxon>
        <taxon>Gunneridae</taxon>
        <taxon>Pentapetalae</taxon>
        <taxon>Saxifragales</taxon>
        <taxon>Altingiaceae</taxon>
        <taxon>Liquidambar</taxon>
    </lineage>
</organism>
<dbReference type="GO" id="GO:0006865">
    <property type="term" value="P:amino acid transport"/>
    <property type="evidence" value="ECO:0007669"/>
    <property type="project" value="UniProtKB-KW"/>
</dbReference>
<evidence type="ECO:0000259" key="8">
    <source>
        <dbReference type="Pfam" id="PF01490"/>
    </source>
</evidence>
<evidence type="ECO:0000313" key="9">
    <source>
        <dbReference type="EMBL" id="KAK9270380.1"/>
    </source>
</evidence>
<dbReference type="GO" id="GO:0016020">
    <property type="term" value="C:membrane"/>
    <property type="evidence" value="ECO:0007669"/>
    <property type="project" value="UniProtKB-SubCell"/>
</dbReference>
<feature type="transmembrane region" description="Helical" evidence="7">
    <location>
        <begin position="66"/>
        <end position="85"/>
    </location>
</feature>
<sequence length="503" mass="55325">MGDNNGTGNQQAFGISIDVLPQAASKCFDDDGRLKRTGIVWTAGAHIITAAIGPGVLSLAWSIAQLGWIAGPAAMLLLSIVTYHTSTLLSACYRSGDPNTGQRNYTYMDAVRSNLGGAKVKICVLIQFLYLFGVVVVNTIATSISLMAIKRSNCFHHSRGKNGCHINSNPYMILFGVVQIILSQIPNFDQLWWFSIVADLMSFTFSIVALGLDIVKVAGSSQFQFGGSLTGISIGSVTPTQKIWRSFQALGNIASTYCYTITLIDVQYFSKALFVELIDTVYNRTLIRSAPSEAETMKKSIRVTVAVTTFFYMFHGCVGYAAFGDFAPRNILTGFGFYNPFWLLDIANTAVVIHLVVAYRVYCHLLFAFVEKLASEKFGASKFITKEIIVPIPGFTPYKLNIFRLVWRTIFVTLATIISMLVQFVNVNDLVGILGAVGFGTFTVYFPIEVYIVQKKIPKWCARWVGLKILCGACLIISIAGASGSFAAFLHDLEGYKPFKTRY</sequence>
<evidence type="ECO:0000256" key="1">
    <source>
        <dbReference type="ARBA" id="ARBA00004370"/>
    </source>
</evidence>
<feature type="transmembrane region" description="Helical" evidence="7">
    <location>
        <begin position="303"/>
        <end position="322"/>
    </location>
</feature>
<comment type="caution">
    <text evidence="9">The sequence shown here is derived from an EMBL/GenBank/DDBJ whole genome shotgun (WGS) entry which is preliminary data.</text>
</comment>
<feature type="transmembrane region" description="Helical" evidence="7">
    <location>
        <begin position="169"/>
        <end position="185"/>
    </location>
</feature>
<comment type="subcellular location">
    <subcellularLocation>
        <location evidence="1">Membrane</location>
    </subcellularLocation>
</comment>
<dbReference type="InterPro" id="IPR013057">
    <property type="entry name" value="AA_transpt_TM"/>
</dbReference>
<evidence type="ECO:0000256" key="2">
    <source>
        <dbReference type="ARBA" id="ARBA00022448"/>
    </source>
</evidence>
<dbReference type="Proteomes" id="UP001415857">
    <property type="component" value="Unassembled WGS sequence"/>
</dbReference>
<evidence type="ECO:0000256" key="3">
    <source>
        <dbReference type="ARBA" id="ARBA00022692"/>
    </source>
</evidence>
<evidence type="ECO:0000256" key="7">
    <source>
        <dbReference type="SAM" id="Phobius"/>
    </source>
</evidence>
<feature type="transmembrane region" description="Helical" evidence="7">
    <location>
        <begin position="342"/>
        <end position="362"/>
    </location>
</feature>
<keyword evidence="10" id="KW-1185">Reference proteome</keyword>